<feature type="domain" description="CRM" evidence="9">
    <location>
        <begin position="163"/>
        <end position="261"/>
    </location>
</feature>
<dbReference type="GO" id="GO:0006397">
    <property type="term" value="P:mRNA processing"/>
    <property type="evidence" value="ECO:0007669"/>
    <property type="project" value="UniProtKB-KW"/>
</dbReference>
<proteinExistence type="predicted"/>
<dbReference type="InterPro" id="IPR044599">
    <property type="entry name" value="CAF1P_plant"/>
</dbReference>
<evidence type="ECO:0000256" key="4">
    <source>
        <dbReference type="ARBA" id="ARBA00022946"/>
    </source>
</evidence>
<dbReference type="AlphaFoldDB" id="A0AAP0L576"/>
<evidence type="ECO:0000256" key="6">
    <source>
        <dbReference type="ARBA" id="ARBA00023274"/>
    </source>
</evidence>
<dbReference type="PANTHER" id="PTHR46247">
    <property type="entry name" value="CRS2-ASSOCIATED FACTOR 1, CHLOROPLASTIC"/>
    <property type="match status" value="1"/>
</dbReference>
<evidence type="ECO:0000313" key="10">
    <source>
        <dbReference type="EMBL" id="KAK9163039.1"/>
    </source>
</evidence>
<dbReference type="Pfam" id="PF01985">
    <property type="entry name" value="CRS1_YhbY"/>
    <property type="match status" value="2"/>
</dbReference>
<dbReference type="SUPFAM" id="SSF75471">
    <property type="entry name" value="YhbY-like"/>
    <property type="match status" value="2"/>
</dbReference>
<evidence type="ECO:0000256" key="5">
    <source>
        <dbReference type="ARBA" id="ARBA00023187"/>
    </source>
</evidence>
<dbReference type="FunFam" id="3.30.110.60:FF:000002">
    <property type="entry name" value="CRS2-associated factor 1, chloroplastic"/>
    <property type="match status" value="2"/>
</dbReference>
<gene>
    <name evidence="10" type="ORF">Syun_003941</name>
</gene>
<evidence type="ECO:0000256" key="3">
    <source>
        <dbReference type="ARBA" id="ARBA00022884"/>
    </source>
</evidence>
<keyword evidence="2" id="KW-0677">Repeat</keyword>
<protein>
    <recommendedName>
        <fullName evidence="9">CRM domain-containing protein</fullName>
    </recommendedName>
</protein>
<keyword evidence="5" id="KW-0508">mRNA splicing</keyword>
<dbReference type="PANTHER" id="PTHR46247:SF2">
    <property type="entry name" value="CRS2-ASSOCIATED FACTOR 1, MITOCHONDRIAL"/>
    <property type="match status" value="1"/>
</dbReference>
<organism evidence="10 11">
    <name type="scientific">Stephania yunnanensis</name>
    <dbReference type="NCBI Taxonomy" id="152371"/>
    <lineage>
        <taxon>Eukaryota</taxon>
        <taxon>Viridiplantae</taxon>
        <taxon>Streptophyta</taxon>
        <taxon>Embryophyta</taxon>
        <taxon>Tracheophyta</taxon>
        <taxon>Spermatophyta</taxon>
        <taxon>Magnoliopsida</taxon>
        <taxon>Ranunculales</taxon>
        <taxon>Menispermaceae</taxon>
        <taxon>Menispermoideae</taxon>
        <taxon>Cissampelideae</taxon>
        <taxon>Stephania</taxon>
    </lineage>
</organism>
<dbReference type="GO" id="GO:1990904">
    <property type="term" value="C:ribonucleoprotein complex"/>
    <property type="evidence" value="ECO:0007669"/>
    <property type="project" value="UniProtKB-KW"/>
</dbReference>
<dbReference type="SMART" id="SM01103">
    <property type="entry name" value="CRS1_YhbY"/>
    <property type="match status" value="2"/>
</dbReference>
<dbReference type="InterPro" id="IPR035920">
    <property type="entry name" value="YhbY-like_sf"/>
</dbReference>
<evidence type="ECO:0000259" key="9">
    <source>
        <dbReference type="PROSITE" id="PS51295"/>
    </source>
</evidence>
<dbReference type="EMBL" id="JBBNAF010000002">
    <property type="protein sequence ID" value="KAK9163039.1"/>
    <property type="molecule type" value="Genomic_DNA"/>
</dbReference>
<sequence length="430" mass="48784">MVLITNYRQKTNSSFRLTLLFFNRLFSSSTPSSSSKLKDYCFVAPRSLTPNPNPSPNQESKHKKKKQKPLYKPPSSLDREGLKPLRSDLPFDFRFSYTESSQSVRPTGLREPKYSPFGPGRLDRVWTGVCAPAVDPTVRSLEGNEDPKLEVKRRKMSEAVLGAPLTNAERKILVEQSQRHKTPRQINLGRDGLTHNMLNEIHNHWKHAEAVRIKCLGVPTVDMKNVCSQLEDKTGGKIIHRQCGLVVLFRGRNYNTKKRPVIPLMLWKPHEPIYPKLIKTTIDGRTVEETKEMRKRGLAVPVLTKLAKNGYYGSLVPMVRDAFLMDELVRIDCKGLATTDYKKIGVKLRDLVPCILVTFEKEQIVVWRGKDYIPRESGEILEEVSFECLATESGFGERGLGNHGKRIPQYVSSSDDELLASDSKLLAANR</sequence>
<dbReference type="GO" id="GO:0000373">
    <property type="term" value="P:Group II intron splicing"/>
    <property type="evidence" value="ECO:0007669"/>
    <property type="project" value="InterPro"/>
</dbReference>
<name>A0AAP0L576_9MAGN</name>
<keyword evidence="4" id="KW-0809">Transit peptide</keyword>
<keyword evidence="6" id="KW-0687">Ribonucleoprotein</keyword>
<dbReference type="Proteomes" id="UP001420932">
    <property type="component" value="Unassembled WGS sequence"/>
</dbReference>
<reference evidence="10 11" key="1">
    <citation type="submission" date="2024-01" db="EMBL/GenBank/DDBJ databases">
        <title>Genome assemblies of Stephania.</title>
        <authorList>
            <person name="Yang L."/>
        </authorList>
    </citation>
    <scope>NUCLEOTIDE SEQUENCE [LARGE SCALE GENOMIC DNA]</scope>
    <source>
        <strain evidence="10">YNDBR</strain>
        <tissue evidence="10">Leaf</tissue>
    </source>
</reference>
<feature type="region of interest" description="Disordered" evidence="8">
    <location>
        <begin position="47"/>
        <end position="84"/>
    </location>
</feature>
<evidence type="ECO:0000256" key="7">
    <source>
        <dbReference type="PROSITE-ProRule" id="PRU00626"/>
    </source>
</evidence>
<keyword evidence="11" id="KW-1185">Reference proteome</keyword>
<dbReference type="Gene3D" id="3.30.110.60">
    <property type="entry name" value="YhbY-like"/>
    <property type="match status" value="2"/>
</dbReference>
<dbReference type="InterPro" id="IPR001890">
    <property type="entry name" value="RNA-binding_CRM"/>
</dbReference>
<evidence type="ECO:0000313" key="11">
    <source>
        <dbReference type="Proteomes" id="UP001420932"/>
    </source>
</evidence>
<accession>A0AAP0L576</accession>
<evidence type="ECO:0000256" key="2">
    <source>
        <dbReference type="ARBA" id="ARBA00022737"/>
    </source>
</evidence>
<keyword evidence="1" id="KW-0507">mRNA processing</keyword>
<evidence type="ECO:0000256" key="8">
    <source>
        <dbReference type="SAM" id="MobiDB-lite"/>
    </source>
</evidence>
<comment type="caution">
    <text evidence="10">The sequence shown here is derived from an EMBL/GenBank/DDBJ whole genome shotgun (WGS) entry which is preliminary data.</text>
</comment>
<keyword evidence="3 7" id="KW-0694">RNA-binding</keyword>
<feature type="domain" description="CRM" evidence="9">
    <location>
        <begin position="283"/>
        <end position="379"/>
    </location>
</feature>
<dbReference type="PROSITE" id="PS51295">
    <property type="entry name" value="CRM"/>
    <property type="match status" value="2"/>
</dbReference>
<dbReference type="GO" id="GO:0003723">
    <property type="term" value="F:RNA binding"/>
    <property type="evidence" value="ECO:0007669"/>
    <property type="project" value="UniProtKB-UniRule"/>
</dbReference>
<evidence type="ECO:0000256" key="1">
    <source>
        <dbReference type="ARBA" id="ARBA00022664"/>
    </source>
</evidence>